<feature type="region of interest" description="Disordered" evidence="1">
    <location>
        <begin position="22"/>
        <end position="70"/>
    </location>
</feature>
<name>A0ABT8XPE2_9HYPH</name>
<dbReference type="EMBL" id="WHSC02000022">
    <property type="protein sequence ID" value="MDO6125091.1"/>
    <property type="molecule type" value="Genomic_DNA"/>
</dbReference>
<organism evidence="2 3">
    <name type="scientific">Shinella curvata</name>
    <dbReference type="NCBI Taxonomy" id="1817964"/>
    <lineage>
        <taxon>Bacteria</taxon>
        <taxon>Pseudomonadati</taxon>
        <taxon>Pseudomonadota</taxon>
        <taxon>Alphaproteobacteria</taxon>
        <taxon>Hyphomicrobiales</taxon>
        <taxon>Rhizobiaceae</taxon>
        <taxon>Shinella</taxon>
    </lineage>
</organism>
<comment type="caution">
    <text evidence="2">The sequence shown here is derived from an EMBL/GenBank/DDBJ whole genome shotgun (WGS) entry which is preliminary data.</text>
</comment>
<dbReference type="RefSeq" id="WP_244764157.1">
    <property type="nucleotide sequence ID" value="NZ_JALJCJ010000014.1"/>
</dbReference>
<evidence type="ECO:0000313" key="2">
    <source>
        <dbReference type="EMBL" id="MDO6125091.1"/>
    </source>
</evidence>
<protein>
    <submittedName>
        <fullName evidence="2">Uncharacterized protein</fullName>
    </submittedName>
</protein>
<feature type="compositionally biased region" description="Basic and acidic residues" evidence="1">
    <location>
        <begin position="37"/>
        <end position="56"/>
    </location>
</feature>
<evidence type="ECO:0000313" key="3">
    <source>
        <dbReference type="Proteomes" id="UP001177080"/>
    </source>
</evidence>
<evidence type="ECO:0000256" key="1">
    <source>
        <dbReference type="SAM" id="MobiDB-lite"/>
    </source>
</evidence>
<keyword evidence="3" id="KW-1185">Reference proteome</keyword>
<reference evidence="2" key="1">
    <citation type="submission" date="2022-04" db="EMBL/GenBank/DDBJ databases">
        <title>Shinella lacus sp. nov., a novel member of the genus Shinella from water.</title>
        <authorList>
            <person name="Deng Y."/>
        </authorList>
    </citation>
    <scope>NUCLEOTIDE SEQUENCE</scope>
    <source>
        <strain evidence="2">JCM 31239</strain>
    </source>
</reference>
<proteinExistence type="predicted"/>
<accession>A0ABT8XPE2</accession>
<dbReference type="Proteomes" id="UP001177080">
    <property type="component" value="Unassembled WGS sequence"/>
</dbReference>
<sequence>MMLFGLFQTKSTEHEDDVATGTFADGVTGMPLSDLSARPRERSQSFRRNAHDRDYGIARMAGQTGAGLVP</sequence>
<gene>
    <name evidence="2" type="ORF">GB928_028310</name>
</gene>